<feature type="chain" id="PRO_5022695874" evidence="2">
    <location>
        <begin position="17"/>
        <end position="251"/>
    </location>
</feature>
<sequence>MFIVFWVLGAVVTCSAEAILCLQVRALAQGGRYLTAWLVFQYTFAFFNFIVLTPIVPIPTPKCVPLYAEQHLMSVIFGLGALNELVLMLLAYFYSRKYFDGKHNTLLQIVISNGLSYWGATLILTVANAILQATGPPGLNYLTTVPVLAIHSVLPTRGILALRANTYTAYHGSYFCGLRLAASSQLISSDLTSPMQFTDVSTAWAHDGSSGDGEIESSCSNSDLDAFDVEGGWNKRVLSRGSSCKAGTEKV</sequence>
<evidence type="ECO:0000256" key="1">
    <source>
        <dbReference type="SAM" id="Phobius"/>
    </source>
</evidence>
<reference evidence="3 4" key="1">
    <citation type="journal article" date="2019" name="Nat. Ecol. Evol.">
        <title>Megaphylogeny resolves global patterns of mushroom evolution.</title>
        <authorList>
            <person name="Varga T."/>
            <person name="Krizsan K."/>
            <person name="Foldi C."/>
            <person name="Dima B."/>
            <person name="Sanchez-Garcia M."/>
            <person name="Sanchez-Ramirez S."/>
            <person name="Szollosi G.J."/>
            <person name="Szarkandi J.G."/>
            <person name="Papp V."/>
            <person name="Albert L."/>
            <person name="Andreopoulos W."/>
            <person name="Angelini C."/>
            <person name="Antonin V."/>
            <person name="Barry K.W."/>
            <person name="Bougher N.L."/>
            <person name="Buchanan P."/>
            <person name="Buyck B."/>
            <person name="Bense V."/>
            <person name="Catcheside P."/>
            <person name="Chovatia M."/>
            <person name="Cooper J."/>
            <person name="Damon W."/>
            <person name="Desjardin D."/>
            <person name="Finy P."/>
            <person name="Geml J."/>
            <person name="Haridas S."/>
            <person name="Hughes K."/>
            <person name="Justo A."/>
            <person name="Karasinski D."/>
            <person name="Kautmanova I."/>
            <person name="Kiss B."/>
            <person name="Kocsube S."/>
            <person name="Kotiranta H."/>
            <person name="LaButti K.M."/>
            <person name="Lechner B.E."/>
            <person name="Liimatainen K."/>
            <person name="Lipzen A."/>
            <person name="Lukacs Z."/>
            <person name="Mihaltcheva S."/>
            <person name="Morgado L.N."/>
            <person name="Niskanen T."/>
            <person name="Noordeloos M.E."/>
            <person name="Ohm R.A."/>
            <person name="Ortiz-Santana B."/>
            <person name="Ovrebo C."/>
            <person name="Racz N."/>
            <person name="Riley R."/>
            <person name="Savchenko A."/>
            <person name="Shiryaev A."/>
            <person name="Soop K."/>
            <person name="Spirin V."/>
            <person name="Szebenyi C."/>
            <person name="Tomsovsky M."/>
            <person name="Tulloss R.E."/>
            <person name="Uehling J."/>
            <person name="Grigoriev I.V."/>
            <person name="Vagvolgyi C."/>
            <person name="Papp T."/>
            <person name="Martin F.M."/>
            <person name="Miettinen O."/>
            <person name="Hibbett D.S."/>
            <person name="Nagy L.G."/>
        </authorList>
    </citation>
    <scope>NUCLEOTIDE SEQUENCE [LARGE SCALE GENOMIC DNA]</scope>
    <source>
        <strain evidence="3 4">CBS 121175</strain>
    </source>
</reference>
<evidence type="ECO:0000256" key="2">
    <source>
        <dbReference type="SAM" id="SignalP"/>
    </source>
</evidence>
<feature type="transmembrane region" description="Helical" evidence="1">
    <location>
        <begin position="106"/>
        <end position="131"/>
    </location>
</feature>
<dbReference type="Proteomes" id="UP000307440">
    <property type="component" value="Unassembled WGS sequence"/>
</dbReference>
<evidence type="ECO:0000313" key="3">
    <source>
        <dbReference type="EMBL" id="TFK24676.1"/>
    </source>
</evidence>
<dbReference type="AlphaFoldDB" id="A0A5C3KVV7"/>
<dbReference type="EMBL" id="ML210196">
    <property type="protein sequence ID" value="TFK24676.1"/>
    <property type="molecule type" value="Genomic_DNA"/>
</dbReference>
<evidence type="ECO:0000313" key="4">
    <source>
        <dbReference type="Proteomes" id="UP000307440"/>
    </source>
</evidence>
<proteinExistence type="predicted"/>
<name>A0A5C3KVV7_COPMA</name>
<organism evidence="3 4">
    <name type="scientific">Coprinopsis marcescibilis</name>
    <name type="common">Agaric fungus</name>
    <name type="synonym">Psathyrella marcescibilis</name>
    <dbReference type="NCBI Taxonomy" id="230819"/>
    <lineage>
        <taxon>Eukaryota</taxon>
        <taxon>Fungi</taxon>
        <taxon>Dikarya</taxon>
        <taxon>Basidiomycota</taxon>
        <taxon>Agaricomycotina</taxon>
        <taxon>Agaricomycetes</taxon>
        <taxon>Agaricomycetidae</taxon>
        <taxon>Agaricales</taxon>
        <taxon>Agaricineae</taxon>
        <taxon>Psathyrellaceae</taxon>
        <taxon>Coprinopsis</taxon>
    </lineage>
</organism>
<gene>
    <name evidence="3" type="ORF">FA15DRAFT_704328</name>
</gene>
<protein>
    <submittedName>
        <fullName evidence="3">Uncharacterized protein</fullName>
    </submittedName>
</protein>
<keyword evidence="1" id="KW-1133">Transmembrane helix</keyword>
<feature type="signal peptide" evidence="2">
    <location>
        <begin position="1"/>
        <end position="16"/>
    </location>
</feature>
<keyword evidence="4" id="KW-1185">Reference proteome</keyword>
<feature type="transmembrane region" description="Helical" evidence="1">
    <location>
        <begin position="72"/>
        <end position="94"/>
    </location>
</feature>
<keyword evidence="2" id="KW-0732">Signal</keyword>
<feature type="transmembrane region" description="Helical" evidence="1">
    <location>
        <begin position="34"/>
        <end position="60"/>
    </location>
</feature>
<keyword evidence="1" id="KW-0812">Transmembrane</keyword>
<accession>A0A5C3KVV7</accession>
<keyword evidence="1" id="KW-0472">Membrane</keyword>